<keyword evidence="11" id="KW-1133">Transmembrane helix</keyword>
<dbReference type="GO" id="GO:0050684">
    <property type="term" value="P:regulation of mRNA processing"/>
    <property type="evidence" value="ECO:0007669"/>
    <property type="project" value="TreeGrafter"/>
</dbReference>
<evidence type="ECO:0000256" key="11">
    <source>
        <dbReference type="SAM" id="Phobius"/>
    </source>
</evidence>
<evidence type="ECO:0000256" key="3">
    <source>
        <dbReference type="ARBA" id="ARBA00022679"/>
    </source>
</evidence>
<protein>
    <recommendedName>
        <fullName evidence="1">non-specific serine/threonine protein kinase</fullName>
        <ecNumber evidence="1">2.7.11.1</ecNumber>
    </recommendedName>
</protein>
<evidence type="ECO:0000256" key="5">
    <source>
        <dbReference type="ARBA" id="ARBA00022777"/>
    </source>
</evidence>
<dbReference type="GO" id="GO:0004674">
    <property type="term" value="F:protein serine/threonine kinase activity"/>
    <property type="evidence" value="ECO:0007669"/>
    <property type="project" value="UniProtKB-KW"/>
</dbReference>
<dbReference type="InterPro" id="IPR000719">
    <property type="entry name" value="Prot_kinase_dom"/>
</dbReference>
<evidence type="ECO:0000256" key="8">
    <source>
        <dbReference type="ARBA" id="ARBA00047899"/>
    </source>
</evidence>
<keyword evidence="3" id="KW-0808">Transferase</keyword>
<name>A0AAW0K8T4_MYOGA</name>
<dbReference type="GO" id="GO:0005737">
    <property type="term" value="C:cytoplasm"/>
    <property type="evidence" value="ECO:0007669"/>
    <property type="project" value="TreeGrafter"/>
</dbReference>
<dbReference type="SUPFAM" id="SSF56112">
    <property type="entry name" value="Protein kinase-like (PK-like)"/>
    <property type="match status" value="1"/>
</dbReference>
<evidence type="ECO:0000256" key="10">
    <source>
        <dbReference type="PROSITE-ProRule" id="PRU10141"/>
    </source>
</evidence>
<keyword evidence="11" id="KW-0812">Transmembrane</keyword>
<comment type="caution">
    <text evidence="13">The sequence shown here is derived from an EMBL/GenBank/DDBJ whole genome shotgun (WGS) entry which is preliminary data.</text>
</comment>
<feature type="transmembrane region" description="Helical" evidence="11">
    <location>
        <begin position="140"/>
        <end position="163"/>
    </location>
</feature>
<keyword evidence="5" id="KW-0418">Kinase</keyword>
<keyword evidence="6 10" id="KW-0067">ATP-binding</keyword>
<dbReference type="GO" id="GO:0005634">
    <property type="term" value="C:nucleus"/>
    <property type="evidence" value="ECO:0007669"/>
    <property type="project" value="TreeGrafter"/>
</dbReference>
<dbReference type="GO" id="GO:0005524">
    <property type="term" value="F:ATP binding"/>
    <property type="evidence" value="ECO:0007669"/>
    <property type="project" value="UniProtKB-UniRule"/>
</dbReference>
<feature type="non-terminal residue" evidence="13">
    <location>
        <position position="1"/>
    </location>
</feature>
<keyword evidence="14" id="KW-1185">Reference proteome</keyword>
<evidence type="ECO:0000256" key="9">
    <source>
        <dbReference type="ARBA" id="ARBA00048679"/>
    </source>
</evidence>
<dbReference type="GO" id="GO:0000245">
    <property type="term" value="P:spliceosomal complex assembly"/>
    <property type="evidence" value="ECO:0007669"/>
    <property type="project" value="TreeGrafter"/>
</dbReference>
<sequence>GYHPVKIGDLFNGRYHVIRKLGWGHFSTVWLCWDMQGKRFVAMKVVKSAQHYTETALDEIKLLKCVRESDPSDPNKDMVVQLIDDFKISGMNGIHVCMVFEVLGHHLLKWIIKSNYQGLPVRCVKSIIRQVRFQKATLHLFRTISPLVASLVAFNIYFSFLVFNEEINESTTVELLSNQLFT</sequence>
<comment type="similarity">
    <text evidence="7">Belongs to the protein kinase superfamily. CMGC Ser/Thr protein kinase family.</text>
</comment>
<dbReference type="AlphaFoldDB" id="A0AAW0K8T4"/>
<dbReference type="Pfam" id="PF00069">
    <property type="entry name" value="Pkinase"/>
    <property type="match status" value="1"/>
</dbReference>
<keyword evidence="4 10" id="KW-0547">Nucleotide-binding</keyword>
<accession>A0AAW0K8T4</accession>
<gene>
    <name evidence="13" type="ORF">U0070_022885</name>
</gene>
<dbReference type="EMBL" id="JBBHLL010000003">
    <property type="protein sequence ID" value="KAK7834914.1"/>
    <property type="molecule type" value="Genomic_DNA"/>
</dbReference>
<dbReference type="PROSITE" id="PS00107">
    <property type="entry name" value="PROTEIN_KINASE_ATP"/>
    <property type="match status" value="1"/>
</dbReference>
<evidence type="ECO:0000313" key="14">
    <source>
        <dbReference type="Proteomes" id="UP001488838"/>
    </source>
</evidence>
<dbReference type="GO" id="GO:0035556">
    <property type="term" value="P:intracellular signal transduction"/>
    <property type="evidence" value="ECO:0007669"/>
    <property type="project" value="TreeGrafter"/>
</dbReference>
<evidence type="ECO:0000256" key="6">
    <source>
        <dbReference type="ARBA" id="ARBA00022840"/>
    </source>
</evidence>
<dbReference type="InterPro" id="IPR011009">
    <property type="entry name" value="Kinase-like_dom_sf"/>
</dbReference>
<dbReference type="PROSITE" id="PS50011">
    <property type="entry name" value="PROTEIN_KINASE_DOM"/>
    <property type="match status" value="1"/>
</dbReference>
<dbReference type="FunFam" id="3.30.200.20:FF:000163">
    <property type="entry name" value="SRSF protein kinase 2 isoform X1"/>
    <property type="match status" value="1"/>
</dbReference>
<proteinExistence type="inferred from homology"/>
<dbReference type="SMART" id="SM00220">
    <property type="entry name" value="S_TKc"/>
    <property type="match status" value="1"/>
</dbReference>
<dbReference type="EC" id="2.7.11.1" evidence="1"/>
<dbReference type="InterPro" id="IPR051334">
    <property type="entry name" value="SRPK"/>
</dbReference>
<comment type="catalytic activity">
    <reaction evidence="8">
        <text>L-threonyl-[protein] + ATP = O-phospho-L-threonyl-[protein] + ADP + H(+)</text>
        <dbReference type="Rhea" id="RHEA:46608"/>
        <dbReference type="Rhea" id="RHEA-COMP:11060"/>
        <dbReference type="Rhea" id="RHEA-COMP:11605"/>
        <dbReference type="ChEBI" id="CHEBI:15378"/>
        <dbReference type="ChEBI" id="CHEBI:30013"/>
        <dbReference type="ChEBI" id="CHEBI:30616"/>
        <dbReference type="ChEBI" id="CHEBI:61977"/>
        <dbReference type="ChEBI" id="CHEBI:456216"/>
        <dbReference type="EC" id="2.7.11.1"/>
    </reaction>
</comment>
<comment type="catalytic activity">
    <reaction evidence="9">
        <text>L-seryl-[protein] + ATP = O-phospho-L-seryl-[protein] + ADP + H(+)</text>
        <dbReference type="Rhea" id="RHEA:17989"/>
        <dbReference type="Rhea" id="RHEA-COMP:9863"/>
        <dbReference type="Rhea" id="RHEA-COMP:11604"/>
        <dbReference type="ChEBI" id="CHEBI:15378"/>
        <dbReference type="ChEBI" id="CHEBI:29999"/>
        <dbReference type="ChEBI" id="CHEBI:30616"/>
        <dbReference type="ChEBI" id="CHEBI:83421"/>
        <dbReference type="ChEBI" id="CHEBI:456216"/>
        <dbReference type="EC" id="2.7.11.1"/>
    </reaction>
</comment>
<dbReference type="Gene3D" id="3.30.200.20">
    <property type="entry name" value="Phosphorylase Kinase, domain 1"/>
    <property type="match status" value="1"/>
</dbReference>
<feature type="domain" description="Protein kinase" evidence="12">
    <location>
        <begin position="15"/>
        <end position="182"/>
    </location>
</feature>
<dbReference type="PANTHER" id="PTHR47634">
    <property type="entry name" value="PROTEIN KINASE DOMAIN-CONTAINING PROTEIN-RELATED"/>
    <property type="match status" value="1"/>
</dbReference>
<keyword evidence="2" id="KW-0723">Serine/threonine-protein kinase</keyword>
<evidence type="ECO:0000256" key="4">
    <source>
        <dbReference type="ARBA" id="ARBA00022741"/>
    </source>
</evidence>
<evidence type="ECO:0000313" key="13">
    <source>
        <dbReference type="EMBL" id="KAK7834914.1"/>
    </source>
</evidence>
<dbReference type="Proteomes" id="UP001488838">
    <property type="component" value="Unassembled WGS sequence"/>
</dbReference>
<evidence type="ECO:0000259" key="12">
    <source>
        <dbReference type="PROSITE" id="PS50011"/>
    </source>
</evidence>
<organism evidence="13 14">
    <name type="scientific">Myodes glareolus</name>
    <name type="common">Bank vole</name>
    <name type="synonym">Clethrionomys glareolus</name>
    <dbReference type="NCBI Taxonomy" id="447135"/>
    <lineage>
        <taxon>Eukaryota</taxon>
        <taxon>Metazoa</taxon>
        <taxon>Chordata</taxon>
        <taxon>Craniata</taxon>
        <taxon>Vertebrata</taxon>
        <taxon>Euteleostomi</taxon>
        <taxon>Mammalia</taxon>
        <taxon>Eutheria</taxon>
        <taxon>Euarchontoglires</taxon>
        <taxon>Glires</taxon>
        <taxon>Rodentia</taxon>
        <taxon>Myomorpha</taxon>
        <taxon>Muroidea</taxon>
        <taxon>Cricetidae</taxon>
        <taxon>Arvicolinae</taxon>
        <taxon>Myodes</taxon>
    </lineage>
</organism>
<evidence type="ECO:0000256" key="2">
    <source>
        <dbReference type="ARBA" id="ARBA00022527"/>
    </source>
</evidence>
<keyword evidence="11" id="KW-0472">Membrane</keyword>
<feature type="binding site" evidence="10">
    <location>
        <position position="44"/>
    </location>
    <ligand>
        <name>ATP</name>
        <dbReference type="ChEBI" id="CHEBI:30616"/>
    </ligand>
</feature>
<evidence type="ECO:0000256" key="7">
    <source>
        <dbReference type="ARBA" id="ARBA00023596"/>
    </source>
</evidence>
<dbReference type="Gene3D" id="1.10.510.10">
    <property type="entry name" value="Transferase(Phosphotransferase) domain 1"/>
    <property type="match status" value="1"/>
</dbReference>
<dbReference type="PANTHER" id="PTHR47634:SF6">
    <property type="entry name" value="SRSF PROTEIN KINASE 2"/>
    <property type="match status" value="1"/>
</dbReference>
<dbReference type="InterPro" id="IPR017441">
    <property type="entry name" value="Protein_kinase_ATP_BS"/>
</dbReference>
<reference evidence="13 14" key="1">
    <citation type="journal article" date="2023" name="bioRxiv">
        <title>Conserved and derived expression patterns and positive selection on dental genes reveal complex evolutionary context of ever-growing rodent molars.</title>
        <authorList>
            <person name="Calamari Z.T."/>
            <person name="Song A."/>
            <person name="Cohen E."/>
            <person name="Akter M."/>
            <person name="Roy R.D."/>
            <person name="Hallikas O."/>
            <person name="Christensen M.M."/>
            <person name="Li P."/>
            <person name="Marangoni P."/>
            <person name="Jernvall J."/>
            <person name="Klein O.D."/>
        </authorList>
    </citation>
    <scope>NUCLEOTIDE SEQUENCE [LARGE SCALE GENOMIC DNA]</scope>
    <source>
        <strain evidence="13">V071</strain>
    </source>
</reference>
<evidence type="ECO:0000256" key="1">
    <source>
        <dbReference type="ARBA" id="ARBA00012513"/>
    </source>
</evidence>